<dbReference type="EMBL" id="JABFUD020000014">
    <property type="protein sequence ID" value="KAI5070166.1"/>
    <property type="molecule type" value="Genomic_DNA"/>
</dbReference>
<feature type="compositionally biased region" description="Basic and acidic residues" evidence="1">
    <location>
        <begin position="24"/>
        <end position="38"/>
    </location>
</feature>
<dbReference type="AlphaFoldDB" id="A0A9D4ZEW9"/>
<name>A0A9D4ZEW9_ADICA</name>
<keyword evidence="3" id="KW-1185">Reference proteome</keyword>
<dbReference type="Proteomes" id="UP000886520">
    <property type="component" value="Chromosome 14"/>
</dbReference>
<reference evidence="2" key="1">
    <citation type="submission" date="2021-01" db="EMBL/GenBank/DDBJ databases">
        <title>Adiantum capillus-veneris genome.</title>
        <authorList>
            <person name="Fang Y."/>
            <person name="Liao Q."/>
        </authorList>
    </citation>
    <scope>NUCLEOTIDE SEQUENCE</scope>
    <source>
        <strain evidence="2">H3</strain>
        <tissue evidence="2">Leaf</tissue>
    </source>
</reference>
<evidence type="ECO:0000313" key="3">
    <source>
        <dbReference type="Proteomes" id="UP000886520"/>
    </source>
</evidence>
<feature type="compositionally biased region" description="Basic residues" evidence="1">
    <location>
        <begin position="39"/>
        <end position="48"/>
    </location>
</feature>
<evidence type="ECO:0000256" key="1">
    <source>
        <dbReference type="SAM" id="MobiDB-lite"/>
    </source>
</evidence>
<proteinExistence type="predicted"/>
<evidence type="ECO:0000313" key="2">
    <source>
        <dbReference type="EMBL" id="KAI5070166.1"/>
    </source>
</evidence>
<protein>
    <submittedName>
        <fullName evidence="2">Uncharacterized protein</fullName>
    </submittedName>
</protein>
<accession>A0A9D4ZEW9</accession>
<feature type="region of interest" description="Disordered" evidence="1">
    <location>
        <begin position="22"/>
        <end position="81"/>
    </location>
</feature>
<comment type="caution">
    <text evidence="2">The sequence shown here is derived from an EMBL/GenBank/DDBJ whole genome shotgun (WGS) entry which is preliminary data.</text>
</comment>
<organism evidence="2 3">
    <name type="scientific">Adiantum capillus-veneris</name>
    <name type="common">Maidenhair fern</name>
    <dbReference type="NCBI Taxonomy" id="13818"/>
    <lineage>
        <taxon>Eukaryota</taxon>
        <taxon>Viridiplantae</taxon>
        <taxon>Streptophyta</taxon>
        <taxon>Embryophyta</taxon>
        <taxon>Tracheophyta</taxon>
        <taxon>Polypodiopsida</taxon>
        <taxon>Polypodiidae</taxon>
        <taxon>Polypodiales</taxon>
        <taxon>Pteridineae</taxon>
        <taxon>Pteridaceae</taxon>
        <taxon>Vittarioideae</taxon>
        <taxon>Adiantum</taxon>
    </lineage>
</organism>
<sequence>MGTQEPIGRGVSMLKGFVSAFNIKNKEQNVDRGGERRTRDRRRHRTRDRGKNERQRGGKAGGRKSRSEISQSKARSITFPPDEKLELSGELACVAVRFTARSKNKQDPTDARGLEGSIIVLQVGQKYYPVYLAMYLTAETAGFTASLAQASTLEMGTAVVPIQGREPESSLTEIHGYSSRPARAAWRRAYPPAAAPSAVDMVNAVETQLINTGALGEACSAMEPGWMAVLPYESATGVLAPLSGAPALVLGLVYIPTLSSTISKPLVQGRQIQDGESFWAHLVFPLEALQRHRDHIVSHDQRPSSWDWRVPALLVQGHLHSPVSKIGCFHMGRNLKDILLVLRPNLTILHKLVII</sequence>
<gene>
    <name evidence="2" type="ORF">GOP47_0014509</name>
</gene>